<evidence type="ECO:0000256" key="2">
    <source>
        <dbReference type="ARBA" id="ARBA00007755"/>
    </source>
</evidence>
<dbReference type="PANTHER" id="PTHR30252:SF3">
    <property type="entry name" value="PYRUVATE_PROTON SYMPORTER BTST"/>
    <property type="match status" value="1"/>
</dbReference>
<accession>A0A6J4NBX8</accession>
<organism evidence="10">
    <name type="scientific">uncultured Gemmatimonadota bacterium</name>
    <dbReference type="NCBI Taxonomy" id="203437"/>
    <lineage>
        <taxon>Bacteria</taxon>
        <taxon>Pseudomonadati</taxon>
        <taxon>Gemmatimonadota</taxon>
        <taxon>environmental samples</taxon>
    </lineage>
</organism>
<feature type="domain" description="CstA N-terminal" evidence="9">
    <location>
        <begin position="33"/>
        <end position="591"/>
    </location>
</feature>
<feature type="transmembrane region" description="Helical" evidence="8">
    <location>
        <begin position="32"/>
        <end position="52"/>
    </location>
</feature>
<proteinExistence type="inferred from homology"/>
<comment type="subcellular location">
    <subcellularLocation>
        <location evidence="1">Cell membrane</location>
        <topology evidence="1">Multi-pass membrane protein</topology>
    </subcellularLocation>
</comment>
<feature type="transmembrane region" description="Helical" evidence="8">
    <location>
        <begin position="288"/>
        <end position="305"/>
    </location>
</feature>
<feature type="transmembrane region" description="Helical" evidence="8">
    <location>
        <begin position="191"/>
        <end position="209"/>
    </location>
</feature>
<protein>
    <submittedName>
        <fullName evidence="10">Carbon starvation protein A</fullName>
    </submittedName>
</protein>
<dbReference type="InterPro" id="IPR051605">
    <property type="entry name" value="CstA"/>
</dbReference>
<feature type="transmembrane region" description="Helical" evidence="8">
    <location>
        <begin position="465"/>
        <end position="488"/>
    </location>
</feature>
<evidence type="ECO:0000256" key="8">
    <source>
        <dbReference type="SAM" id="Phobius"/>
    </source>
</evidence>
<dbReference type="AlphaFoldDB" id="A0A6J4NBX8"/>
<keyword evidence="7 8" id="KW-0472">Membrane</keyword>
<evidence type="ECO:0000259" key="9">
    <source>
        <dbReference type="Pfam" id="PF02554"/>
    </source>
</evidence>
<name>A0A6J4NBX8_9BACT</name>
<evidence type="ECO:0000256" key="1">
    <source>
        <dbReference type="ARBA" id="ARBA00004651"/>
    </source>
</evidence>
<keyword evidence="4" id="KW-1003">Cell membrane</keyword>
<dbReference type="Pfam" id="PF02554">
    <property type="entry name" value="CstA"/>
    <property type="match status" value="1"/>
</dbReference>
<feature type="transmembrane region" description="Helical" evidence="8">
    <location>
        <begin position="255"/>
        <end position="276"/>
    </location>
</feature>
<feature type="transmembrane region" description="Helical" evidence="8">
    <location>
        <begin position="118"/>
        <end position="138"/>
    </location>
</feature>
<dbReference type="GO" id="GO:0005886">
    <property type="term" value="C:plasma membrane"/>
    <property type="evidence" value="ECO:0007669"/>
    <property type="project" value="UniProtKB-SubCell"/>
</dbReference>
<dbReference type="InterPro" id="IPR003706">
    <property type="entry name" value="CstA_N"/>
</dbReference>
<keyword evidence="6 8" id="KW-1133">Transmembrane helix</keyword>
<evidence type="ECO:0000256" key="4">
    <source>
        <dbReference type="ARBA" id="ARBA00022475"/>
    </source>
</evidence>
<evidence type="ECO:0000256" key="3">
    <source>
        <dbReference type="ARBA" id="ARBA00022448"/>
    </source>
</evidence>
<feature type="transmembrane region" description="Helical" evidence="8">
    <location>
        <begin position="509"/>
        <end position="529"/>
    </location>
</feature>
<feature type="transmembrane region" description="Helical" evidence="8">
    <location>
        <begin position="642"/>
        <end position="660"/>
    </location>
</feature>
<feature type="transmembrane region" description="Helical" evidence="8">
    <location>
        <begin position="325"/>
        <end position="350"/>
    </location>
</feature>
<sequence length="690" mass="73186">MPKLLRILLWSAVAALGAAAIAVMALHRGESINAAWLVVAAVCTYAVAYRFYARFLALRVFELDDRRATPAERLENGVDFVPTHRWVLFGHHFAAIAGAGPLVGPVLAAQFGYLPGTLWLIVGVVLAGAVQDFIILFASMRRDGKSLGQMAREEINTTAGMISMVAVLAIMAILLAVLALIVVNALAHSPWGLFTIACTIPIALLMGWCMHSFHPGRVGEASAIGGVLVMLAVVAGGWVAENPAWAAVFTVEKTTLVWLMAGYGFVASVLPVWVLLCPRDYLSTFLKIGTIVALAAGILVSLPTIKMPAMTQFVDGTGPVFAGKLFPFAFITVACGAISGFHALVASGTTPKMLMRETDARLVGYGAMLMESFVGVMAMVAAGILDPGVYFAINAPAGVVGGTLQEATRTIAAWGFVVTPEQMQALAANVGEESLMARTGGAPSLAVGMAQIFSGVIGGSGLMAVWYHFAIMFEALFILTTIDTGTRVGRFMMQEILGHIYKPLGRTSWYPSIVLSSALVVGGWSYFLYQGVVDPLGGINSLWPLFGISNQLLAAVALCVGTTVLIKMGKARFAWVTLVPLAWLAAVTFTAGWQKVFAADPKLGFLSQARAIDAALAEGRLPAAAKTVEAARQMMFNARLDAVVALVFMGVAVMVIVVSIREWILLVRKRKPIVMHEAPFVPTALGLAGD</sequence>
<evidence type="ECO:0000256" key="7">
    <source>
        <dbReference type="ARBA" id="ARBA00023136"/>
    </source>
</evidence>
<feature type="transmembrane region" description="Helical" evidence="8">
    <location>
        <begin position="362"/>
        <end position="385"/>
    </location>
</feature>
<dbReference type="GO" id="GO:0009267">
    <property type="term" value="P:cellular response to starvation"/>
    <property type="evidence" value="ECO:0007669"/>
    <property type="project" value="InterPro"/>
</dbReference>
<evidence type="ECO:0000256" key="5">
    <source>
        <dbReference type="ARBA" id="ARBA00022692"/>
    </source>
</evidence>
<feature type="transmembrane region" description="Helical" evidence="8">
    <location>
        <begin position="221"/>
        <end position="240"/>
    </location>
</feature>
<dbReference type="EMBL" id="CADCTV010001113">
    <property type="protein sequence ID" value="CAA9379983.1"/>
    <property type="molecule type" value="Genomic_DNA"/>
</dbReference>
<evidence type="ECO:0000256" key="6">
    <source>
        <dbReference type="ARBA" id="ARBA00022989"/>
    </source>
</evidence>
<dbReference type="PANTHER" id="PTHR30252">
    <property type="entry name" value="INNER MEMBRANE PEPTIDE TRANSPORTER"/>
    <property type="match status" value="1"/>
</dbReference>
<keyword evidence="3" id="KW-0813">Transport</keyword>
<reference evidence="10" key="1">
    <citation type="submission" date="2020-02" db="EMBL/GenBank/DDBJ databases">
        <authorList>
            <person name="Meier V. D."/>
        </authorList>
    </citation>
    <scope>NUCLEOTIDE SEQUENCE</scope>
    <source>
        <strain evidence="10">AVDCRST_MAG89</strain>
    </source>
</reference>
<feature type="transmembrane region" description="Helical" evidence="8">
    <location>
        <begin position="573"/>
        <end position="593"/>
    </location>
</feature>
<feature type="transmembrane region" description="Helical" evidence="8">
    <location>
        <begin position="541"/>
        <end position="566"/>
    </location>
</feature>
<feature type="transmembrane region" description="Helical" evidence="8">
    <location>
        <begin position="7"/>
        <end position="26"/>
    </location>
</feature>
<evidence type="ECO:0000313" key="10">
    <source>
        <dbReference type="EMBL" id="CAA9379983.1"/>
    </source>
</evidence>
<gene>
    <name evidence="10" type="ORF">AVDCRST_MAG89-5304</name>
</gene>
<feature type="transmembrane region" description="Helical" evidence="8">
    <location>
        <begin position="159"/>
        <end position="185"/>
    </location>
</feature>
<feature type="transmembrane region" description="Helical" evidence="8">
    <location>
        <begin position="93"/>
        <end position="112"/>
    </location>
</feature>
<comment type="similarity">
    <text evidence="2">Belongs to the peptide transporter carbon starvation (CstA) (TC 2.A.114) family.</text>
</comment>
<keyword evidence="5 8" id="KW-0812">Transmembrane</keyword>